<keyword evidence="5" id="KW-0735">Signal-anchor</keyword>
<keyword evidence="8 10" id="KW-0472">Membrane</keyword>
<evidence type="ECO:0000256" key="5">
    <source>
        <dbReference type="ARBA" id="ARBA00022968"/>
    </source>
</evidence>
<dbReference type="PANTHER" id="PTHR31646">
    <property type="entry name" value="ALPHA-1,2-MANNOSYLTRANSFERASE MNN2"/>
    <property type="match status" value="1"/>
</dbReference>
<evidence type="ECO:0000256" key="9">
    <source>
        <dbReference type="SAM" id="MobiDB-lite"/>
    </source>
</evidence>
<evidence type="ECO:0000256" key="8">
    <source>
        <dbReference type="ARBA" id="ARBA00023136"/>
    </source>
</evidence>
<name>A0A0J0XXI8_9TREE</name>
<dbReference type="STRING" id="879819.A0A0J0XXI8"/>
<accession>A0A0J0XXI8</accession>
<dbReference type="GeneID" id="28985521"/>
<dbReference type="Proteomes" id="UP000053611">
    <property type="component" value="Unassembled WGS sequence"/>
</dbReference>
<dbReference type="GO" id="GO:0046354">
    <property type="term" value="P:mannan biosynthetic process"/>
    <property type="evidence" value="ECO:0007669"/>
    <property type="project" value="TreeGrafter"/>
</dbReference>
<keyword evidence="7" id="KW-0333">Golgi apparatus</keyword>
<evidence type="ECO:0008006" key="13">
    <source>
        <dbReference type="Google" id="ProtNLM"/>
    </source>
</evidence>
<dbReference type="PANTHER" id="PTHR31646:SF1">
    <property type="entry name" value="ALPHA-1,2-MANNOSYLTRANSFERASE MNN2"/>
    <property type="match status" value="1"/>
</dbReference>
<keyword evidence="4 10" id="KW-0812">Transmembrane</keyword>
<proteinExistence type="inferred from homology"/>
<evidence type="ECO:0000256" key="1">
    <source>
        <dbReference type="ARBA" id="ARBA00004323"/>
    </source>
</evidence>
<gene>
    <name evidence="11" type="ORF">CC85DRAFT_294986</name>
</gene>
<evidence type="ECO:0000256" key="2">
    <source>
        <dbReference type="ARBA" id="ARBA00009105"/>
    </source>
</evidence>
<dbReference type="InterPro" id="IPR029044">
    <property type="entry name" value="Nucleotide-diphossugar_trans"/>
</dbReference>
<feature type="region of interest" description="Disordered" evidence="9">
    <location>
        <begin position="545"/>
        <end position="564"/>
    </location>
</feature>
<keyword evidence="12" id="KW-1185">Reference proteome</keyword>
<evidence type="ECO:0000256" key="6">
    <source>
        <dbReference type="ARBA" id="ARBA00022989"/>
    </source>
</evidence>
<evidence type="ECO:0000256" key="4">
    <source>
        <dbReference type="ARBA" id="ARBA00022692"/>
    </source>
</evidence>
<organism evidence="11 12">
    <name type="scientific">Cutaneotrichosporon oleaginosum</name>
    <dbReference type="NCBI Taxonomy" id="879819"/>
    <lineage>
        <taxon>Eukaryota</taxon>
        <taxon>Fungi</taxon>
        <taxon>Dikarya</taxon>
        <taxon>Basidiomycota</taxon>
        <taxon>Agaricomycotina</taxon>
        <taxon>Tremellomycetes</taxon>
        <taxon>Trichosporonales</taxon>
        <taxon>Trichosporonaceae</taxon>
        <taxon>Cutaneotrichosporon</taxon>
    </lineage>
</organism>
<protein>
    <recommendedName>
        <fullName evidence="13">Nucleotide-diphospho-sugar transferase</fullName>
    </recommendedName>
</protein>
<evidence type="ECO:0000313" key="12">
    <source>
        <dbReference type="Proteomes" id="UP000053611"/>
    </source>
</evidence>
<dbReference type="RefSeq" id="XP_018282257.1">
    <property type="nucleotide sequence ID" value="XM_018424918.1"/>
</dbReference>
<evidence type="ECO:0000256" key="3">
    <source>
        <dbReference type="ARBA" id="ARBA00022679"/>
    </source>
</evidence>
<evidence type="ECO:0000313" key="11">
    <source>
        <dbReference type="EMBL" id="KLT45766.1"/>
    </source>
</evidence>
<feature type="transmembrane region" description="Helical" evidence="10">
    <location>
        <begin position="16"/>
        <end position="34"/>
    </location>
</feature>
<dbReference type="InterPro" id="IPR022751">
    <property type="entry name" value="Alpha_mannosyltransferase"/>
</dbReference>
<evidence type="ECO:0000256" key="10">
    <source>
        <dbReference type="SAM" id="Phobius"/>
    </source>
</evidence>
<dbReference type="Pfam" id="PF11051">
    <property type="entry name" value="Mannosyl_trans3"/>
    <property type="match status" value="1"/>
</dbReference>
<evidence type="ECO:0000256" key="7">
    <source>
        <dbReference type="ARBA" id="ARBA00023034"/>
    </source>
</evidence>
<keyword evidence="3" id="KW-0808">Transferase</keyword>
<dbReference type="SUPFAM" id="SSF53448">
    <property type="entry name" value="Nucleotide-diphospho-sugar transferases"/>
    <property type="match status" value="1"/>
</dbReference>
<sequence>MDLPPRPRVTARAGRRLLLFVLCTLVCTLYLWHWHTKPEPAPAPASAPRPSDLSSHSPFAGSASYSPFYGGGSTRAIDLASDPLPQTATLAERLDAWEAAPASLDDFARWNGEQCAANIHNQQSWHMTGTYGPAWAQHDVTTVLRMRFELISHMRSVQDSEEMRAAHNLTGRGIVMLAGDGASLMRAYWSVSMLRMYRCNLPIYVYHYEEERPAVDDPVRLRLEAHNVVLVAVEGAQKAVGHKSYHLKAHAMILSPFRHVLYLDSDSIPVRDPGYMFEAPNYVRLGVYMTPDYWKTPAANPLWAVAGVKCRNEWENEAGQLWVDKARHMDALLLARYMLERHAQFFKYSDGDKDILLRWALLMLRKRWGVPGRYVAAGAYPADTATGFCAHSMIQHDAWGRPLTVHWNLLKEHYAPSVGLGSTWGRSKRLPLFDTWPATPATARLHEPAKRPDDADRRGLGDIDCDMLADADEAGYARAPAQEMVMRRAAREQGVNMFFHGGLASPFCVGLDYADIRPQWRKDEEEAAQRAEDAQSAAAHAKWNAAAAAAERAGTPVPPPLEMPHTVKPDWSEPFEVVQWADDEHLAHFEQTLYTRFLFDVRYSP</sequence>
<dbReference type="EMBL" id="KQ087180">
    <property type="protein sequence ID" value="KLT45766.1"/>
    <property type="molecule type" value="Genomic_DNA"/>
</dbReference>
<dbReference type="GO" id="GO:0000139">
    <property type="term" value="C:Golgi membrane"/>
    <property type="evidence" value="ECO:0007669"/>
    <property type="project" value="UniProtKB-SubCell"/>
</dbReference>
<comment type="similarity">
    <text evidence="2">Belongs to the MNN1/MNT family.</text>
</comment>
<comment type="subcellular location">
    <subcellularLocation>
        <location evidence="1">Golgi apparatus membrane</location>
        <topology evidence="1">Single-pass type II membrane protein</topology>
    </subcellularLocation>
</comment>
<keyword evidence="6 10" id="KW-1133">Transmembrane helix</keyword>
<reference evidence="11 12" key="1">
    <citation type="submission" date="2015-03" db="EMBL/GenBank/DDBJ databases">
        <title>Genomics and transcriptomics of the oil-accumulating basidiomycete yeast T. oleaginosus allow insights into substrate utilization and the diverse evolutionary trajectories of mating systems in fungi.</title>
        <authorList>
            <consortium name="DOE Joint Genome Institute"/>
            <person name="Kourist R."/>
            <person name="Kracht O."/>
            <person name="Bracharz F."/>
            <person name="Lipzen A."/>
            <person name="Nolan M."/>
            <person name="Ohm R."/>
            <person name="Grigoriev I."/>
            <person name="Sun S."/>
            <person name="Heitman J."/>
            <person name="Bruck T."/>
            <person name="Nowrousian M."/>
        </authorList>
    </citation>
    <scope>NUCLEOTIDE SEQUENCE [LARGE SCALE GENOMIC DNA]</scope>
    <source>
        <strain evidence="11 12">IBC0246</strain>
    </source>
</reference>
<dbReference type="OrthoDB" id="430354at2759"/>
<dbReference type="AlphaFoldDB" id="A0A0J0XXI8"/>
<dbReference type="GO" id="GO:0000026">
    <property type="term" value="F:alpha-1,2-mannosyltransferase activity"/>
    <property type="evidence" value="ECO:0007669"/>
    <property type="project" value="TreeGrafter"/>
</dbReference>